<evidence type="ECO:0000313" key="1">
    <source>
        <dbReference type="EMBL" id="MEM5292247.1"/>
    </source>
</evidence>
<proteinExistence type="predicted"/>
<gene>
    <name evidence="1" type="ORF">V4C55_41885</name>
</gene>
<protein>
    <submittedName>
        <fullName evidence="1">Heparin lyase I family protein</fullName>
    </submittedName>
</protein>
<evidence type="ECO:0000313" key="2">
    <source>
        <dbReference type="Proteomes" id="UP001494588"/>
    </source>
</evidence>
<dbReference type="RefSeq" id="WP_201662147.1">
    <property type="nucleotide sequence ID" value="NZ_CAJHCS010000058.1"/>
</dbReference>
<sequence>MKSNEPGYRVVMRIDWRDGIPRSAGVQTATGQATTIVKTNPSAEPRLRIQINRSDPFGRVANGVPRAELSLGATKIVNGSEYLLDWSTTLSDDFSFDYSQPEIVTQILQGGRTLGAPPVALVINGDHYELRVHSDVPHSMRAYKFGSIQNDRGRTVCWRLHYIPGTVGEKSTTELYKDGQQVVSEYDQGNAYSGDNDASIKVGIYKWLWLAQRSDVRSLTIEYGNVTLSRKDPVPAGAAGSSIGGRL</sequence>
<name>A0ABU9QS24_9BURK</name>
<dbReference type="Pfam" id="PF14099">
    <property type="entry name" value="Polysacc_lyase"/>
    <property type="match status" value="1"/>
</dbReference>
<dbReference type="Proteomes" id="UP001494588">
    <property type="component" value="Unassembled WGS sequence"/>
</dbReference>
<dbReference type="EMBL" id="JAZHGC010000078">
    <property type="protein sequence ID" value="MEM5292247.1"/>
    <property type="molecule type" value="Genomic_DNA"/>
</dbReference>
<dbReference type="Gene3D" id="2.60.120.200">
    <property type="match status" value="1"/>
</dbReference>
<comment type="caution">
    <text evidence="1">The sequence shown here is derived from an EMBL/GenBank/DDBJ whole genome shotgun (WGS) entry which is preliminary data.</text>
</comment>
<reference evidence="1 2" key="1">
    <citation type="submission" date="2024-01" db="EMBL/GenBank/DDBJ databases">
        <title>The diversity of rhizobia nodulating Mimosa spp. in eleven states of Brazil covering several biomes is determined by host plant, location, and edaphic factors.</title>
        <authorList>
            <person name="Rouws L."/>
            <person name="Barauna A."/>
            <person name="Beukes C."/>
            <person name="De Faria S.M."/>
            <person name="Gross E."/>
            <person name="Dos Reis Junior F.B."/>
            <person name="Simon M."/>
            <person name="Maluk M."/>
            <person name="Odee D.W."/>
            <person name="Kenicer G."/>
            <person name="Young J.P.W."/>
            <person name="Reis V.M."/>
            <person name="Zilli J."/>
            <person name="James E.K."/>
        </authorList>
    </citation>
    <scope>NUCLEOTIDE SEQUENCE [LARGE SCALE GENOMIC DNA]</scope>
    <source>
        <strain evidence="1 2">JPY77</strain>
    </source>
</reference>
<accession>A0ABU9QS24</accession>
<dbReference type="GO" id="GO:0016829">
    <property type="term" value="F:lyase activity"/>
    <property type="evidence" value="ECO:0007669"/>
    <property type="project" value="UniProtKB-KW"/>
</dbReference>
<dbReference type="InterPro" id="IPR025975">
    <property type="entry name" value="Polysacc_lyase"/>
</dbReference>
<keyword evidence="1" id="KW-0456">Lyase</keyword>
<organism evidence="1 2">
    <name type="scientific">Paraburkholderia sabiae</name>
    <dbReference type="NCBI Taxonomy" id="273251"/>
    <lineage>
        <taxon>Bacteria</taxon>
        <taxon>Pseudomonadati</taxon>
        <taxon>Pseudomonadota</taxon>
        <taxon>Betaproteobacteria</taxon>
        <taxon>Burkholderiales</taxon>
        <taxon>Burkholderiaceae</taxon>
        <taxon>Paraburkholderia</taxon>
    </lineage>
</organism>
<keyword evidence="2" id="KW-1185">Reference proteome</keyword>